<dbReference type="GO" id="GO:0008408">
    <property type="term" value="F:3'-5' exonuclease activity"/>
    <property type="evidence" value="ECO:0007669"/>
    <property type="project" value="InterPro"/>
</dbReference>
<feature type="region of interest" description="Disordered" evidence="1">
    <location>
        <begin position="364"/>
        <end position="399"/>
    </location>
</feature>
<feature type="domain" description="Protein kinase" evidence="2">
    <location>
        <begin position="1"/>
        <end position="194"/>
    </location>
</feature>
<dbReference type="Gene3D" id="2.60.40.180">
    <property type="entry name" value="Transthyretin/hydroxyisourate hydrolase domain"/>
    <property type="match status" value="1"/>
</dbReference>
<proteinExistence type="predicted"/>
<dbReference type="SUPFAM" id="SSF49472">
    <property type="entry name" value="Transthyretin (synonym: prealbumin)"/>
    <property type="match status" value="1"/>
</dbReference>
<dbReference type="InterPro" id="IPR011009">
    <property type="entry name" value="Kinase-like_dom_sf"/>
</dbReference>
<dbReference type="GO" id="GO:0003676">
    <property type="term" value="F:nucleic acid binding"/>
    <property type="evidence" value="ECO:0007669"/>
    <property type="project" value="InterPro"/>
</dbReference>
<dbReference type="Gene3D" id="3.30.420.10">
    <property type="entry name" value="Ribonuclease H-like superfamily/Ribonuclease H"/>
    <property type="match status" value="1"/>
</dbReference>
<feature type="region of interest" description="Disordered" evidence="1">
    <location>
        <begin position="785"/>
        <end position="827"/>
    </location>
</feature>
<dbReference type="InterPro" id="IPR002562">
    <property type="entry name" value="3'-5'_exonuclease_dom"/>
</dbReference>
<name>A0A1Q9D8F1_SYMMI</name>
<dbReference type="PANTHER" id="PTHR10395">
    <property type="entry name" value="URICASE AND TRANSTHYRETIN-RELATED"/>
    <property type="match status" value="1"/>
</dbReference>
<dbReference type="InterPro" id="IPR036817">
    <property type="entry name" value="Transthyretin/HIU_hydrolase_sf"/>
</dbReference>
<evidence type="ECO:0000256" key="1">
    <source>
        <dbReference type="SAM" id="MobiDB-lite"/>
    </source>
</evidence>
<evidence type="ECO:0000259" key="2">
    <source>
        <dbReference type="PROSITE" id="PS50011"/>
    </source>
</evidence>
<dbReference type="SUPFAM" id="SSF56112">
    <property type="entry name" value="Protein kinase-like (PK-like)"/>
    <property type="match status" value="1"/>
</dbReference>
<evidence type="ECO:0000313" key="3">
    <source>
        <dbReference type="EMBL" id="OLP91482.1"/>
    </source>
</evidence>
<organism evidence="3 4">
    <name type="scientific">Symbiodinium microadriaticum</name>
    <name type="common">Dinoflagellate</name>
    <name type="synonym">Zooxanthella microadriatica</name>
    <dbReference type="NCBI Taxonomy" id="2951"/>
    <lineage>
        <taxon>Eukaryota</taxon>
        <taxon>Sar</taxon>
        <taxon>Alveolata</taxon>
        <taxon>Dinophyceae</taxon>
        <taxon>Suessiales</taxon>
        <taxon>Symbiodiniaceae</taxon>
        <taxon>Symbiodinium</taxon>
    </lineage>
</organism>
<feature type="compositionally biased region" description="Polar residues" evidence="1">
    <location>
        <begin position="785"/>
        <end position="824"/>
    </location>
</feature>
<dbReference type="GO" id="GO:0005524">
    <property type="term" value="F:ATP binding"/>
    <property type="evidence" value="ECO:0007669"/>
    <property type="project" value="InterPro"/>
</dbReference>
<dbReference type="PANTHER" id="PTHR10395:SF7">
    <property type="entry name" value="5-HYDROXYISOURATE HYDROLASE"/>
    <property type="match status" value="1"/>
</dbReference>
<dbReference type="AlphaFoldDB" id="A0A1Q9D8F1"/>
<dbReference type="InterPro" id="IPR036397">
    <property type="entry name" value="RNaseH_sf"/>
</dbReference>
<gene>
    <name evidence="3" type="primary">POLIA</name>
    <name evidence="3" type="ORF">AK812_SmicGene26815</name>
</gene>
<feature type="non-terminal residue" evidence="3">
    <location>
        <position position="1"/>
    </location>
</feature>
<evidence type="ECO:0000313" key="4">
    <source>
        <dbReference type="Proteomes" id="UP000186817"/>
    </source>
</evidence>
<dbReference type="Pfam" id="PF01612">
    <property type="entry name" value="DNA_pol_A_exo1"/>
    <property type="match status" value="1"/>
</dbReference>
<dbReference type="OrthoDB" id="448222at2759"/>
<keyword evidence="4" id="KW-1185">Reference proteome</keyword>
<accession>A0A1Q9D8F1</accession>
<protein>
    <submittedName>
        <fullName evidence="3">DNA polymerase I A, chloroplastic/mitochondrial</fullName>
    </submittedName>
</protein>
<reference evidence="3 4" key="1">
    <citation type="submission" date="2016-02" db="EMBL/GenBank/DDBJ databases">
        <title>Genome analysis of coral dinoflagellate symbionts highlights evolutionary adaptations to a symbiotic lifestyle.</title>
        <authorList>
            <person name="Aranda M."/>
            <person name="Li Y."/>
            <person name="Liew Y.J."/>
            <person name="Baumgarten S."/>
            <person name="Simakov O."/>
            <person name="Wilson M."/>
            <person name="Piel J."/>
            <person name="Ashoor H."/>
            <person name="Bougouffa S."/>
            <person name="Bajic V.B."/>
            <person name="Ryu T."/>
            <person name="Ravasi T."/>
            <person name="Bayer T."/>
            <person name="Micklem G."/>
            <person name="Kim H."/>
            <person name="Bhak J."/>
            <person name="Lajeunesse T.C."/>
            <person name="Voolstra C.R."/>
        </authorList>
    </citation>
    <scope>NUCLEOTIDE SEQUENCE [LARGE SCALE GENOMIC DNA]</scope>
    <source>
        <strain evidence="3 4">CCMP2467</strain>
    </source>
</reference>
<dbReference type="SUPFAM" id="SSF53098">
    <property type="entry name" value="Ribonuclease H-like"/>
    <property type="match status" value="1"/>
</dbReference>
<comment type="caution">
    <text evidence="3">The sequence shown here is derived from an EMBL/GenBank/DDBJ whole genome shotgun (WGS) entry which is preliminary data.</text>
</comment>
<dbReference type="GO" id="GO:0006144">
    <property type="term" value="P:purine nucleobase metabolic process"/>
    <property type="evidence" value="ECO:0007669"/>
    <property type="project" value="TreeGrafter"/>
</dbReference>
<feature type="compositionally biased region" description="Polar residues" evidence="1">
    <location>
        <begin position="380"/>
        <end position="391"/>
    </location>
</feature>
<dbReference type="InterPro" id="IPR012337">
    <property type="entry name" value="RNaseH-like_sf"/>
</dbReference>
<dbReference type="Pfam" id="PF00576">
    <property type="entry name" value="Transthyretin"/>
    <property type="match status" value="1"/>
</dbReference>
<dbReference type="InterPro" id="IPR000719">
    <property type="entry name" value="Prot_kinase_dom"/>
</dbReference>
<dbReference type="Gene3D" id="1.10.510.10">
    <property type="entry name" value="Transferase(Phosphotransferase) domain 1"/>
    <property type="match status" value="1"/>
</dbReference>
<dbReference type="InterPro" id="IPR023416">
    <property type="entry name" value="Transthyretin/HIU_hydrolase_d"/>
</dbReference>
<dbReference type="Proteomes" id="UP000186817">
    <property type="component" value="Unassembled WGS sequence"/>
</dbReference>
<dbReference type="PROSITE" id="PS50011">
    <property type="entry name" value="PROTEIN_KINASE_DOM"/>
    <property type="match status" value="1"/>
</dbReference>
<dbReference type="EMBL" id="LSRX01000664">
    <property type="protein sequence ID" value="OLP91482.1"/>
    <property type="molecule type" value="Genomic_DNA"/>
</dbReference>
<dbReference type="GO" id="GO:0004672">
    <property type="term" value="F:protein kinase activity"/>
    <property type="evidence" value="ECO:0007669"/>
    <property type="project" value="InterPro"/>
</dbReference>
<sequence length="1045" mass="111035">VWSLGVMLYELASFKRPFEGRSLGELIMRISSGKFESVGAHLADKQPELQAALAAVCRLVAMALGPITTHALNTATGRPAENLQVTLKQAQGGDADGQIDWKLLKVTRTNSDGRATGLGEGLQLSPGQVFELSFATSEYFKQQGTPCFYPVVRPGGHVLEDAVAPVLAKMLVVDPKGRGRISEVVRAPSVQTFVASLKTSAVIVASIIQELEDPQKSKGIDVNTAAVDELIAELSAKSPKRAEAAENLPKGVGQVRGSLAAKVDKQVVEDDSLALSLTSSDLGTAVLAAKHHGQNSSGEVSFNLTATDALQVSKKVPVPVLNEDTHEAVKAVSQKFGQRSGGLGVSHDNHALRDVLGDALELGGTSRTEQGTAKSDALARSSSNTSTQMRSQAGGLPMQGTRDLAEAVLRDAMGPEVSARSGPLQSTSGTVVAEGEAGSVHFEHVTPGWKVKSSRSSQSIGAAMLVSSRANLSFLRHAARAAATSSSLPHAEKVDGVTYVSDAASADRALSVLKRCSDKVVAWDTETTGVDLRLGLSHSDRGRVVCATAYCGDDVDFGNGPRLLIDNAGQSQGLLPMFKSYFEDPQYKKVFHNYAFDRHMLKREGCPVQGLEADTLVLARIQDTGRSAWEGPGRATMQRKNEQLKQSYARMQVAPKEPTYPVIGLNFAGHAMDVKALSTSTSGLVQIHTVALPVVEDKKSGLESNLLTDHQGQADMEMGALIGVETMDGTMMTGHGMNRVGILSGLVLLMIGPVTGYGSMTTGVIGLRTGPGTLRIQDWWTTEVQQSPNGATSSATFSQDTAKNEPPQNVSAMTAEPSDQNASRLSKARIDDEAGSWGLPLIGALSSGVPPMPTPSVPQMLEGDPNVFADSLVELHMQAGLVDKTWILFDSDACANCCREWFTPEYPVLPLNESAPSLRSLSGKTLDVQGRKIVQLDRDRGNGHSLSVQFYVCTGIPFPLASVARLLLQDFWTVMAKDYLALIDTTGNPVPIVRRGMFTGVPEAGCHPLRRGKCGETGGELFARSYVGNGTRSWCLGTAWSVGCA</sequence>